<evidence type="ECO:0000313" key="2">
    <source>
        <dbReference type="Proteomes" id="UP000259026"/>
    </source>
</evidence>
<protein>
    <submittedName>
        <fullName evidence="1">Uncharacterized protein</fullName>
    </submittedName>
</protein>
<accession>A0A385EAH9</accession>
<name>A0A385EAH9_9CAUD</name>
<keyword evidence="2" id="KW-1185">Reference proteome</keyword>
<dbReference type="EMBL" id="MH588545">
    <property type="protein sequence ID" value="AXQ68891.1"/>
    <property type="molecule type" value="Genomic_DNA"/>
</dbReference>
<dbReference type="Proteomes" id="UP000259026">
    <property type="component" value="Segment"/>
</dbReference>
<sequence>MLKFTDISNIRYEINRTGGGFQGRILFEVGADTCHVWVDHDTLALGIYYGRYDKKGLYRYPTDAAARKTTDTQILNLEAKATAKALAAVVAEVRKLGLPATAIAEVQRLEAEADEKRRQEKIEKTKKAFHDMLLYSLEQGLMPPAKVNEIERVMIDVKPESWLILRSAVLGA</sequence>
<evidence type="ECO:0000313" key="1">
    <source>
        <dbReference type="EMBL" id="AXQ68891.1"/>
    </source>
</evidence>
<reference evidence="1 2" key="2">
    <citation type="submission" date="2018-09" db="EMBL/GenBank/DDBJ databases">
        <title>Giant CbK-like Caulobacter bacteriophages have genetically divergent genomes.</title>
        <authorList>
            <person name="Wilson K."/>
            <person name="Ely B."/>
        </authorList>
    </citation>
    <scope>NUCLEOTIDE SEQUENCE [LARGE SCALE GENOMIC DNA]</scope>
</reference>
<gene>
    <name evidence="1" type="ORF">CcrPW_gp352</name>
</gene>
<organism evidence="1 2">
    <name type="scientific">Caulobacter phage CcrPW</name>
    <dbReference type="NCBI Taxonomy" id="2283271"/>
    <lineage>
        <taxon>Viruses</taxon>
        <taxon>Duplodnaviria</taxon>
        <taxon>Heunggongvirae</taxon>
        <taxon>Uroviricota</taxon>
        <taxon>Caudoviricetes</taxon>
        <taxon>Jeanschmidtviridae</taxon>
        <taxon>Colossusvirus</taxon>
        <taxon>Colossusvirus PW</taxon>
    </lineage>
</organism>
<proteinExistence type="predicted"/>
<reference evidence="2" key="1">
    <citation type="submission" date="2018-07" db="EMBL/GenBank/DDBJ databases">
        <title>Giant CbK-like Caulobacter bacteriophages have genetically divergent genomes.</title>
        <authorList>
            <person name="Wilson K.M."/>
            <person name="Ely B."/>
        </authorList>
    </citation>
    <scope>NUCLEOTIDE SEQUENCE [LARGE SCALE GENOMIC DNA]</scope>
</reference>